<keyword evidence="4" id="KW-0732">Signal</keyword>
<evidence type="ECO:0000256" key="3">
    <source>
        <dbReference type="ARBA" id="ARBA00023295"/>
    </source>
</evidence>
<dbReference type="PROSITE" id="PS51257">
    <property type="entry name" value="PROKAR_LIPOPROTEIN"/>
    <property type="match status" value="1"/>
</dbReference>
<dbReference type="InterPro" id="IPR001910">
    <property type="entry name" value="Inosine/uridine_hydrolase_dom"/>
</dbReference>
<dbReference type="InterPro" id="IPR036452">
    <property type="entry name" value="Ribo_hydro-like"/>
</dbReference>
<accession>A0A813GEB8</accession>
<dbReference type="SUPFAM" id="SSF53590">
    <property type="entry name" value="Nucleoside hydrolase"/>
    <property type="match status" value="1"/>
</dbReference>
<feature type="domain" description="Inosine/uridine-preferring nucleoside hydrolase" evidence="5">
    <location>
        <begin position="31"/>
        <end position="312"/>
    </location>
</feature>
<feature type="chain" id="PRO_5032345367" description="Inosine/uridine-preferring nucleoside hydrolase domain-containing protein" evidence="4">
    <location>
        <begin position="26"/>
        <end position="372"/>
    </location>
</feature>
<dbReference type="EMBL" id="CAJNNV010027989">
    <property type="protein sequence ID" value="CAE8622500.1"/>
    <property type="molecule type" value="Genomic_DNA"/>
</dbReference>
<comment type="caution">
    <text evidence="6">The sequence shown here is derived from an EMBL/GenBank/DDBJ whole genome shotgun (WGS) entry which is preliminary data.</text>
</comment>
<keyword evidence="3" id="KW-0326">Glycosidase</keyword>
<comment type="similarity">
    <text evidence="1">Belongs to the IUNH family.</text>
</comment>
<feature type="signal peptide" evidence="4">
    <location>
        <begin position="1"/>
        <end position="25"/>
    </location>
</feature>
<evidence type="ECO:0000313" key="7">
    <source>
        <dbReference type="Proteomes" id="UP000654075"/>
    </source>
</evidence>
<evidence type="ECO:0000256" key="1">
    <source>
        <dbReference type="ARBA" id="ARBA00009176"/>
    </source>
</evidence>
<dbReference type="OrthoDB" id="432381at2759"/>
<reference evidence="6" key="1">
    <citation type="submission" date="2021-02" db="EMBL/GenBank/DDBJ databases">
        <authorList>
            <person name="Dougan E. K."/>
            <person name="Rhodes N."/>
            <person name="Thang M."/>
            <person name="Chan C."/>
        </authorList>
    </citation>
    <scope>NUCLEOTIDE SEQUENCE</scope>
</reference>
<dbReference type="Pfam" id="PF01156">
    <property type="entry name" value="IU_nuc_hydro"/>
    <property type="match status" value="1"/>
</dbReference>
<dbReference type="Gene3D" id="3.90.245.10">
    <property type="entry name" value="Ribonucleoside hydrolase-like"/>
    <property type="match status" value="1"/>
</dbReference>
<protein>
    <recommendedName>
        <fullName evidence="5">Inosine/uridine-preferring nucleoside hydrolase domain-containing protein</fullName>
    </recommendedName>
</protein>
<dbReference type="OMA" id="MHIATEY"/>
<gene>
    <name evidence="6" type="ORF">PGLA1383_LOCUS39946</name>
</gene>
<sequence>MRICPLLPLVVWVLSYGSCTFSACAQKIPAIIDTDIGTFIDDSFALALALQMPEFDIRLIVTASHDTVGRARVAAKHLTLVGADHIPLGIGVATDNQTGPLFSWAADFDLSGYAGGVHKDGVKAMQEAIYACNGTPVALIEIGPHTNVRALLDRFPHVQQKVRVTVMGGSVVPGIRLPWGPVTPVNTTNEKEDPLSAQALVHAQWAEPPRFAPVETTIQVAIKGALWQELQQSKNFAVQVLLECYMHWWNESRTGSWITTGEANSLDPTRESAILWDAEAVHLAATTQWLTLTELNVDFDNWGHTVVSPDNSSSGRRAWFALNWTDQGLGPNLDGGRDSFLQHMISLLLASQSWSPAEFGSAPTPSEEVVHV</sequence>
<evidence type="ECO:0000259" key="5">
    <source>
        <dbReference type="Pfam" id="PF01156"/>
    </source>
</evidence>
<dbReference type="InterPro" id="IPR023186">
    <property type="entry name" value="IUNH"/>
</dbReference>
<name>A0A813GEB8_POLGL</name>
<dbReference type="PANTHER" id="PTHR12304:SF4">
    <property type="entry name" value="URIDINE NUCLEOSIDASE"/>
    <property type="match status" value="1"/>
</dbReference>
<dbReference type="AlphaFoldDB" id="A0A813GEB8"/>
<evidence type="ECO:0000256" key="4">
    <source>
        <dbReference type="SAM" id="SignalP"/>
    </source>
</evidence>
<keyword evidence="7" id="KW-1185">Reference proteome</keyword>
<evidence type="ECO:0000313" key="6">
    <source>
        <dbReference type="EMBL" id="CAE8622500.1"/>
    </source>
</evidence>
<dbReference type="GO" id="GO:0008477">
    <property type="term" value="F:purine nucleosidase activity"/>
    <property type="evidence" value="ECO:0007669"/>
    <property type="project" value="TreeGrafter"/>
</dbReference>
<dbReference type="Proteomes" id="UP000654075">
    <property type="component" value="Unassembled WGS sequence"/>
</dbReference>
<dbReference type="GO" id="GO:0005829">
    <property type="term" value="C:cytosol"/>
    <property type="evidence" value="ECO:0007669"/>
    <property type="project" value="TreeGrafter"/>
</dbReference>
<keyword evidence="2" id="KW-0378">Hydrolase</keyword>
<evidence type="ECO:0000256" key="2">
    <source>
        <dbReference type="ARBA" id="ARBA00022801"/>
    </source>
</evidence>
<organism evidence="6 7">
    <name type="scientific">Polarella glacialis</name>
    <name type="common">Dinoflagellate</name>
    <dbReference type="NCBI Taxonomy" id="89957"/>
    <lineage>
        <taxon>Eukaryota</taxon>
        <taxon>Sar</taxon>
        <taxon>Alveolata</taxon>
        <taxon>Dinophyceae</taxon>
        <taxon>Suessiales</taxon>
        <taxon>Suessiaceae</taxon>
        <taxon>Polarella</taxon>
    </lineage>
</organism>
<dbReference type="PANTHER" id="PTHR12304">
    <property type="entry name" value="INOSINE-URIDINE PREFERRING NUCLEOSIDE HYDROLASE"/>
    <property type="match status" value="1"/>
</dbReference>
<proteinExistence type="inferred from homology"/>
<dbReference type="GO" id="GO:0006152">
    <property type="term" value="P:purine nucleoside catabolic process"/>
    <property type="evidence" value="ECO:0007669"/>
    <property type="project" value="TreeGrafter"/>
</dbReference>